<dbReference type="PROSITE" id="PS50294">
    <property type="entry name" value="WD_REPEATS_REGION"/>
    <property type="match status" value="1"/>
</dbReference>
<protein>
    <submittedName>
        <fullName evidence="4">WD repeat-containing protein 61</fullName>
    </submittedName>
</protein>
<dbReference type="InterPro" id="IPR011047">
    <property type="entry name" value="Quinoprotein_ADH-like_sf"/>
</dbReference>
<dbReference type="InterPro" id="IPR051510">
    <property type="entry name" value="SKI8"/>
</dbReference>
<dbReference type="PANTHER" id="PTHR44090:SF1">
    <property type="entry name" value="SUPERKILLER COMPLEX PROTEIN 8"/>
    <property type="match status" value="1"/>
</dbReference>
<accession>A0A0B7FU77</accession>
<sequence>MSNQFLQTHVSESSHTDQIWDVEWTSSNKVISISADGTAACWDVESGKKLHGTPAHSLGLVSASASSSPNSSEKVVLNSVEGTVFLWDLETQEIVAKRDTFNREKSEESAFSVSMHPSGGSYASTGNGGTVFICSTTTDSFGEVQSKLTPTRAKFGMCVKHSPDGKYLASSSDNGQLSIFDLATQQLSVTYASHAMCVRSLAWSSDSQLLLSASDDKRLLLHDLRVPPPVTQGGHPRLGAGAVAAFSGHSSWVLSASLSSDGKLAVSGSADKHVRVWDISARKSLAVQQHVGEVWGVSWRPILAGGGNTFVTGGEEKAVEWWSAPGA</sequence>
<dbReference type="PROSITE" id="PS50082">
    <property type="entry name" value="WD_REPEATS_2"/>
    <property type="match status" value="3"/>
</dbReference>
<keyword evidence="5" id="KW-1185">Reference proteome</keyword>
<evidence type="ECO:0000313" key="5">
    <source>
        <dbReference type="Proteomes" id="UP000059188"/>
    </source>
</evidence>
<dbReference type="OrthoDB" id="538223at2759"/>
<feature type="repeat" description="WD" evidence="3">
    <location>
        <begin position="191"/>
        <end position="225"/>
    </location>
</feature>
<dbReference type="STRING" id="1108050.A0A0B7FU77"/>
<evidence type="ECO:0000256" key="3">
    <source>
        <dbReference type="PROSITE-ProRule" id="PRU00221"/>
    </source>
</evidence>
<feature type="repeat" description="WD" evidence="3">
    <location>
        <begin position="12"/>
        <end position="52"/>
    </location>
</feature>
<dbReference type="GO" id="GO:0032991">
    <property type="term" value="C:protein-containing complex"/>
    <property type="evidence" value="ECO:0007669"/>
    <property type="project" value="UniProtKB-ARBA"/>
</dbReference>
<organism evidence="4 5">
    <name type="scientific">Thanatephorus cucumeris (strain AG1-IB / isolate 7/3/14)</name>
    <name type="common">Lettuce bottom rot fungus</name>
    <name type="synonym">Rhizoctonia solani</name>
    <dbReference type="NCBI Taxonomy" id="1108050"/>
    <lineage>
        <taxon>Eukaryota</taxon>
        <taxon>Fungi</taxon>
        <taxon>Dikarya</taxon>
        <taxon>Basidiomycota</taxon>
        <taxon>Agaricomycotina</taxon>
        <taxon>Agaricomycetes</taxon>
        <taxon>Cantharellales</taxon>
        <taxon>Ceratobasidiaceae</taxon>
        <taxon>Rhizoctonia</taxon>
        <taxon>Rhizoctonia solani AG-1</taxon>
    </lineage>
</organism>
<dbReference type="EMBL" id="LN679103">
    <property type="protein sequence ID" value="CEL59727.1"/>
    <property type="molecule type" value="Genomic_DNA"/>
</dbReference>
<keyword evidence="2" id="KW-0677">Repeat</keyword>
<reference evidence="4 5" key="1">
    <citation type="submission" date="2014-11" db="EMBL/GenBank/DDBJ databases">
        <authorList>
            <person name="Wibberg Daniel"/>
        </authorList>
    </citation>
    <scope>NUCLEOTIDE SEQUENCE [LARGE SCALE GENOMIC DNA]</scope>
    <source>
        <strain evidence="4">Rhizoctonia solani AG1-IB 7/3/14</strain>
    </source>
</reference>
<gene>
    <name evidence="4" type="ORF">RSOLAG1IB_03660</name>
</gene>
<feature type="repeat" description="WD" evidence="3">
    <location>
        <begin position="246"/>
        <end position="287"/>
    </location>
</feature>
<dbReference type="Pfam" id="PF00400">
    <property type="entry name" value="WD40"/>
    <property type="match status" value="4"/>
</dbReference>
<dbReference type="InterPro" id="IPR001680">
    <property type="entry name" value="WD40_rpt"/>
</dbReference>
<dbReference type="SMART" id="SM00320">
    <property type="entry name" value="WD40"/>
    <property type="match status" value="7"/>
</dbReference>
<dbReference type="PANTHER" id="PTHR44090">
    <property type="entry name" value="WD REPEAT-CONTAINING PROTEIN 61"/>
    <property type="match status" value="1"/>
</dbReference>
<dbReference type="SUPFAM" id="SSF50998">
    <property type="entry name" value="Quinoprotein alcohol dehydrogenase-like"/>
    <property type="match status" value="1"/>
</dbReference>
<evidence type="ECO:0000313" key="4">
    <source>
        <dbReference type="EMBL" id="CEL59727.1"/>
    </source>
</evidence>
<dbReference type="Gene3D" id="2.130.10.10">
    <property type="entry name" value="YVTN repeat-like/Quinoprotein amine dehydrogenase"/>
    <property type="match status" value="3"/>
</dbReference>
<dbReference type="InterPro" id="IPR015943">
    <property type="entry name" value="WD40/YVTN_repeat-like_dom_sf"/>
</dbReference>
<evidence type="ECO:0000256" key="2">
    <source>
        <dbReference type="ARBA" id="ARBA00022737"/>
    </source>
</evidence>
<dbReference type="AlphaFoldDB" id="A0A0B7FU77"/>
<dbReference type="GO" id="GO:0005634">
    <property type="term" value="C:nucleus"/>
    <property type="evidence" value="ECO:0007669"/>
    <property type="project" value="TreeGrafter"/>
</dbReference>
<keyword evidence="1 3" id="KW-0853">WD repeat</keyword>
<dbReference type="PROSITE" id="PS00678">
    <property type="entry name" value="WD_REPEATS_1"/>
    <property type="match status" value="1"/>
</dbReference>
<dbReference type="InterPro" id="IPR019775">
    <property type="entry name" value="WD40_repeat_CS"/>
</dbReference>
<dbReference type="Proteomes" id="UP000059188">
    <property type="component" value="Unassembled WGS sequence"/>
</dbReference>
<proteinExistence type="predicted"/>
<evidence type="ECO:0000256" key="1">
    <source>
        <dbReference type="ARBA" id="ARBA00022574"/>
    </source>
</evidence>
<name>A0A0B7FU77_THACB</name>